<comment type="caution">
    <text evidence="2">The sequence shown here is derived from an EMBL/GenBank/DDBJ whole genome shotgun (WGS) entry which is preliminary data.</text>
</comment>
<dbReference type="InterPro" id="IPR009495">
    <property type="entry name" value="NrsF"/>
</dbReference>
<feature type="transmembrane region" description="Helical" evidence="1">
    <location>
        <begin position="182"/>
        <end position="205"/>
    </location>
</feature>
<keyword evidence="1" id="KW-0812">Transmembrane</keyword>
<keyword evidence="3" id="KW-1185">Reference proteome</keyword>
<keyword evidence="1" id="KW-0472">Membrane</keyword>
<reference evidence="2 3" key="1">
    <citation type="submission" date="2020-02" db="EMBL/GenBank/DDBJ databases">
        <authorList>
            <person name="Yang Z."/>
        </authorList>
    </citation>
    <scope>NUCLEOTIDE SEQUENCE [LARGE SCALE GENOMIC DNA]</scope>
    <source>
        <strain evidence="2 3">HX-7-9</strain>
    </source>
</reference>
<feature type="transmembrane region" description="Helical" evidence="1">
    <location>
        <begin position="90"/>
        <end position="109"/>
    </location>
</feature>
<dbReference type="RefSeq" id="WP_163316360.1">
    <property type="nucleotide sequence ID" value="NZ_JAAGAA010000008.1"/>
</dbReference>
<feature type="transmembrane region" description="Helical" evidence="1">
    <location>
        <begin position="29"/>
        <end position="48"/>
    </location>
</feature>
<accession>A0A6B2KSE0</accession>
<evidence type="ECO:0000313" key="2">
    <source>
        <dbReference type="EMBL" id="NDV13155.1"/>
    </source>
</evidence>
<feature type="transmembrane region" description="Helical" evidence="1">
    <location>
        <begin position="129"/>
        <end position="148"/>
    </location>
</feature>
<dbReference type="Proteomes" id="UP000482578">
    <property type="component" value="Unassembled WGS sequence"/>
</dbReference>
<name>A0A6B2KSE0_9NEIS</name>
<keyword evidence="1" id="KW-1133">Transmembrane helix</keyword>
<feature type="transmembrane region" description="Helical" evidence="1">
    <location>
        <begin position="155"/>
        <end position="176"/>
    </location>
</feature>
<evidence type="ECO:0000256" key="1">
    <source>
        <dbReference type="SAM" id="Phobius"/>
    </source>
</evidence>
<dbReference type="AlphaFoldDB" id="A0A6B2KSE0"/>
<dbReference type="Pfam" id="PF06532">
    <property type="entry name" value="NrsF"/>
    <property type="match status" value="1"/>
</dbReference>
<organism evidence="2 3">
    <name type="scientific">Crenobacter caeni</name>
    <dbReference type="NCBI Taxonomy" id="2705474"/>
    <lineage>
        <taxon>Bacteria</taxon>
        <taxon>Pseudomonadati</taxon>
        <taxon>Pseudomonadota</taxon>
        <taxon>Betaproteobacteria</taxon>
        <taxon>Neisseriales</taxon>
        <taxon>Neisseriaceae</taxon>
        <taxon>Crenobacter</taxon>
    </lineage>
</organism>
<evidence type="ECO:0000313" key="3">
    <source>
        <dbReference type="Proteomes" id="UP000482578"/>
    </source>
</evidence>
<proteinExistence type="predicted"/>
<gene>
    <name evidence="2" type="ORF">GZH52_10185</name>
</gene>
<dbReference type="EMBL" id="JAAGAA010000008">
    <property type="protein sequence ID" value="NDV13155.1"/>
    <property type="molecule type" value="Genomic_DNA"/>
</dbReference>
<protein>
    <submittedName>
        <fullName evidence="2">DUF1109 domain-containing protein</fullName>
    </submittedName>
</protein>
<sequence length="211" mass="21483">MKTDELITLLAAREGGVAPARPLARVAPALAAGFVLALLGVLALFGVNPELASDASLGHFWARPLFALALLAAVLPALAACSRPATSARLWPLALPLLALWLGAALQLVSAPAGERGALLLGNSWQSCAASILLLSLPPLALLLAALRALAPTRLALAGALAGLASGCLAALAYTVHCPELALPFAALWYVLGIVLSTLAGAWFGPRVLAW</sequence>
<feature type="transmembrane region" description="Helical" evidence="1">
    <location>
        <begin position="60"/>
        <end position="78"/>
    </location>
</feature>